<evidence type="ECO:0000259" key="1">
    <source>
        <dbReference type="Pfam" id="PF13001"/>
    </source>
</evidence>
<dbReference type="AlphaFoldDB" id="A0A2A2L128"/>
<sequence>MIMNEEAETASDIASKDDFDRVYLRLAMCSSDDQLQKFTNANLVSIITFVMNNTQYTNDVGELLSHYNRRVRSNENIRFPVHKLIKIVASRNAIASNLAMVYLKYSKERMGQEEQVKLLPVYLETVAAVADDEDQANRMLLLCLPAFIALSKSDKRLWPSFSLSAPCTSRLLRFFSCILAFPSGQPDDLKAIVSAVSNGDVSYLYGLSPAEFLLIAQNYLSGSFQLTESKVAIIRVLSEEFVEELRAFPLFVLGSGAQINVVDDAAEAALKKVDM</sequence>
<dbReference type="GO" id="GO:0060090">
    <property type="term" value="F:molecular adaptor activity"/>
    <property type="evidence" value="ECO:0007669"/>
    <property type="project" value="InterPro"/>
</dbReference>
<dbReference type="OrthoDB" id="16066at2759"/>
<dbReference type="STRING" id="2018661.A0A2A2L128"/>
<dbReference type="InterPro" id="IPR024372">
    <property type="entry name" value="Ecm29_N"/>
</dbReference>
<comment type="caution">
    <text evidence="2">The sequence shown here is derived from an EMBL/GenBank/DDBJ whole genome shotgun (WGS) entry which is preliminary data.</text>
</comment>
<organism evidence="2 3">
    <name type="scientific">Diploscapter pachys</name>
    <dbReference type="NCBI Taxonomy" id="2018661"/>
    <lineage>
        <taxon>Eukaryota</taxon>
        <taxon>Metazoa</taxon>
        <taxon>Ecdysozoa</taxon>
        <taxon>Nematoda</taxon>
        <taxon>Chromadorea</taxon>
        <taxon>Rhabditida</taxon>
        <taxon>Rhabditina</taxon>
        <taxon>Rhabditomorpha</taxon>
        <taxon>Rhabditoidea</taxon>
        <taxon>Rhabditidae</taxon>
        <taxon>Diploscapter</taxon>
    </lineage>
</organism>
<name>A0A2A2L128_9BILA</name>
<gene>
    <name evidence="2" type="ORF">WR25_11069</name>
</gene>
<protein>
    <recommendedName>
        <fullName evidence="1">Proteasome component Ecm29 N-terminal domain-containing protein</fullName>
    </recommendedName>
</protein>
<evidence type="ECO:0000313" key="3">
    <source>
        <dbReference type="Proteomes" id="UP000218231"/>
    </source>
</evidence>
<proteinExistence type="predicted"/>
<dbReference type="EMBL" id="LIAE01007364">
    <property type="protein sequence ID" value="PAV79797.1"/>
    <property type="molecule type" value="Genomic_DNA"/>
</dbReference>
<evidence type="ECO:0000313" key="2">
    <source>
        <dbReference type="EMBL" id="PAV79797.1"/>
    </source>
</evidence>
<reference evidence="2 3" key="1">
    <citation type="journal article" date="2017" name="Curr. Biol.">
        <title>Genome architecture and evolution of a unichromosomal asexual nematode.</title>
        <authorList>
            <person name="Fradin H."/>
            <person name="Zegar C."/>
            <person name="Gutwein M."/>
            <person name="Lucas J."/>
            <person name="Kovtun M."/>
            <person name="Corcoran D."/>
            <person name="Baugh L.R."/>
            <person name="Kiontke K."/>
            <person name="Gunsalus K."/>
            <person name="Fitch D.H."/>
            <person name="Piano F."/>
        </authorList>
    </citation>
    <scope>NUCLEOTIDE SEQUENCE [LARGE SCALE GENOMIC DNA]</scope>
    <source>
        <strain evidence="2">PF1309</strain>
    </source>
</reference>
<dbReference type="Pfam" id="PF13001">
    <property type="entry name" value="ECM29_N"/>
    <property type="match status" value="1"/>
</dbReference>
<feature type="domain" description="Proteasome component Ecm29 N-terminal" evidence="1">
    <location>
        <begin position="20"/>
        <end position="274"/>
    </location>
</feature>
<keyword evidence="3" id="KW-1185">Reference proteome</keyword>
<accession>A0A2A2L128</accession>
<dbReference type="GO" id="GO:0043248">
    <property type="term" value="P:proteasome assembly"/>
    <property type="evidence" value="ECO:0007669"/>
    <property type="project" value="InterPro"/>
</dbReference>
<dbReference type="Proteomes" id="UP000218231">
    <property type="component" value="Unassembled WGS sequence"/>
</dbReference>